<dbReference type="Proteomes" id="UP000041314">
    <property type="component" value="Unassembled WGS sequence"/>
</dbReference>
<proteinExistence type="predicted"/>
<name>A0A655CHM0_SALET</name>
<protein>
    <submittedName>
        <fullName evidence="1">Uncharacterized protein</fullName>
    </submittedName>
</protein>
<accession>A0A655CHM0</accession>
<evidence type="ECO:0000313" key="1">
    <source>
        <dbReference type="EMBL" id="CNU14922.1"/>
    </source>
</evidence>
<dbReference type="EMBL" id="CQPA01000012">
    <property type="protein sequence ID" value="CNU14922.1"/>
    <property type="molecule type" value="Genomic_DNA"/>
</dbReference>
<organism evidence="1 2">
    <name type="scientific">Salmonella enterica subsp. enterica serovar Bovismorbificans</name>
    <dbReference type="NCBI Taxonomy" id="58097"/>
    <lineage>
        <taxon>Bacteria</taxon>
        <taxon>Pseudomonadati</taxon>
        <taxon>Pseudomonadota</taxon>
        <taxon>Gammaproteobacteria</taxon>
        <taxon>Enterobacterales</taxon>
        <taxon>Enterobacteriaceae</taxon>
        <taxon>Salmonella</taxon>
    </lineage>
</organism>
<dbReference type="AlphaFoldDB" id="A0A655CHM0"/>
<reference evidence="1 2" key="1">
    <citation type="submission" date="2015-03" db="EMBL/GenBank/DDBJ databases">
        <authorList>
            <consortium name="Pathogen Informatics"/>
        </authorList>
    </citation>
    <scope>NUCLEOTIDE SEQUENCE [LARGE SCALE GENOMIC DNA]</scope>
    <source>
        <strain evidence="1 2">A1104</strain>
    </source>
</reference>
<sequence>MNIQRPRGRGVYLCDVRVKRKRIDTRQRGDDIFHLQLAAMMKMNAGAQVEAPQ</sequence>
<gene>
    <name evidence="1" type="ORF">ERS008198_02044</name>
</gene>
<evidence type="ECO:0000313" key="2">
    <source>
        <dbReference type="Proteomes" id="UP000041314"/>
    </source>
</evidence>